<comment type="caution">
    <text evidence="3">The sequence shown here is derived from an EMBL/GenBank/DDBJ whole genome shotgun (WGS) entry which is preliminary data.</text>
</comment>
<dbReference type="RefSeq" id="WP_003776306.1">
    <property type="nucleotide sequence ID" value="NZ_JH992957.1"/>
</dbReference>
<evidence type="ECO:0000259" key="2">
    <source>
        <dbReference type="SMART" id="SM00065"/>
    </source>
</evidence>
<dbReference type="InterPro" id="IPR029016">
    <property type="entry name" value="GAF-like_dom_sf"/>
</dbReference>
<comment type="similarity">
    <text evidence="1">Belongs to the free Met sulfoxide reductase family.</text>
</comment>
<name>K9ETZ2_9LACT</name>
<organism evidence="3 4">
    <name type="scientific">Alloiococcus otitis ATCC 51267</name>
    <dbReference type="NCBI Taxonomy" id="883081"/>
    <lineage>
        <taxon>Bacteria</taxon>
        <taxon>Bacillati</taxon>
        <taxon>Bacillota</taxon>
        <taxon>Bacilli</taxon>
        <taxon>Lactobacillales</taxon>
        <taxon>Carnobacteriaceae</taxon>
        <taxon>Alloiococcus</taxon>
    </lineage>
</organism>
<dbReference type="OrthoDB" id="9796252at2"/>
<sequence length="150" mass="16786">MSDPKSILKKLQDLIRGESDFVSILSNTSALLYQDLPNVNWLGFYLWQEDEQELLVGPFQGKVACYRIKTKQGVCGTAFSRKTSIRVANVHQFPGHIACDPDSKSELVVPLTRKGEVIGVIDIDSAQVNRFSQEDQELVEACAKILDPYL</sequence>
<dbReference type="SUPFAM" id="SSF55781">
    <property type="entry name" value="GAF domain-like"/>
    <property type="match status" value="1"/>
</dbReference>
<dbReference type="InterPro" id="IPR003018">
    <property type="entry name" value="GAF"/>
</dbReference>
<dbReference type="Pfam" id="PF01590">
    <property type="entry name" value="GAF"/>
    <property type="match status" value="1"/>
</dbReference>
<keyword evidence="4" id="KW-1185">Reference proteome</keyword>
<dbReference type="eggNOG" id="COG1956">
    <property type="taxonomic scope" value="Bacteria"/>
</dbReference>
<dbReference type="AlphaFoldDB" id="K9ETZ2"/>
<evidence type="ECO:0000256" key="1">
    <source>
        <dbReference type="ARBA" id="ARBA00038454"/>
    </source>
</evidence>
<dbReference type="STRING" id="883081.HMPREF9698_00135"/>
<proteinExistence type="inferred from homology"/>
<dbReference type="PANTHER" id="PTHR21021:SF15">
    <property type="entry name" value="FREE METHIONINE-R-SULFOXIDE REDUCTASE"/>
    <property type="match status" value="1"/>
</dbReference>
<dbReference type="EMBL" id="AGXA01000002">
    <property type="protein sequence ID" value="EKU94407.1"/>
    <property type="molecule type" value="Genomic_DNA"/>
</dbReference>
<gene>
    <name evidence="3" type="ORF">HMPREF9698_00135</name>
</gene>
<dbReference type="GO" id="GO:0033745">
    <property type="term" value="F:L-methionine-(R)-S-oxide reductase activity"/>
    <property type="evidence" value="ECO:0007669"/>
    <property type="project" value="TreeGrafter"/>
</dbReference>
<dbReference type="Proteomes" id="UP000009875">
    <property type="component" value="Unassembled WGS sequence"/>
</dbReference>
<dbReference type="FunFam" id="3.30.450.40:FF:000008">
    <property type="entry name" value="GAF domain-containing proteins"/>
    <property type="match status" value="1"/>
</dbReference>
<dbReference type="SMART" id="SM00065">
    <property type="entry name" value="GAF"/>
    <property type="match status" value="1"/>
</dbReference>
<accession>K9ETZ2</accession>
<dbReference type="HOGENOM" id="CLU_077738_2_0_9"/>
<dbReference type="InterPro" id="IPR051330">
    <property type="entry name" value="Phosphatase_reg/MetRdx"/>
</dbReference>
<dbReference type="PANTHER" id="PTHR21021">
    <property type="entry name" value="GAF/PUTATIVE CYTOSKELETAL PROTEIN"/>
    <property type="match status" value="1"/>
</dbReference>
<dbReference type="GO" id="GO:0005829">
    <property type="term" value="C:cytosol"/>
    <property type="evidence" value="ECO:0007669"/>
    <property type="project" value="TreeGrafter"/>
</dbReference>
<feature type="domain" description="GAF" evidence="2">
    <location>
        <begin position="20"/>
        <end position="150"/>
    </location>
</feature>
<evidence type="ECO:0000313" key="4">
    <source>
        <dbReference type="Proteomes" id="UP000009875"/>
    </source>
</evidence>
<reference evidence="3 4" key="1">
    <citation type="submission" date="2012-09" db="EMBL/GenBank/DDBJ databases">
        <title>The Genome Sequence of Alloiococcus otitis ATCC 51267.</title>
        <authorList>
            <consortium name="The Broad Institute Genome Sequencing Platform"/>
            <person name="Earl A."/>
            <person name="Ward D."/>
            <person name="Feldgarden M."/>
            <person name="Gevers D."/>
            <person name="Huys G."/>
            <person name="Walker B."/>
            <person name="Young S.K."/>
            <person name="Zeng Q."/>
            <person name="Gargeya S."/>
            <person name="Fitzgerald M."/>
            <person name="Haas B."/>
            <person name="Abouelleil A."/>
            <person name="Alvarado L."/>
            <person name="Arachchi H.M."/>
            <person name="Berlin A.M."/>
            <person name="Chapman S.B."/>
            <person name="Goldberg J."/>
            <person name="Griggs A."/>
            <person name="Gujja S."/>
            <person name="Hansen M."/>
            <person name="Howarth C."/>
            <person name="Imamovic A."/>
            <person name="Larimer J."/>
            <person name="McCowen C."/>
            <person name="Montmayeur A."/>
            <person name="Murphy C."/>
            <person name="Neiman D."/>
            <person name="Pearson M."/>
            <person name="Priest M."/>
            <person name="Roberts A."/>
            <person name="Saif S."/>
            <person name="Shea T."/>
            <person name="Sisk P."/>
            <person name="Sykes S."/>
            <person name="Wortman J."/>
            <person name="Nusbaum C."/>
            <person name="Birren B."/>
        </authorList>
    </citation>
    <scope>NUCLEOTIDE SEQUENCE [LARGE SCALE GENOMIC DNA]</scope>
    <source>
        <strain evidence="3 4">ATCC 51267</strain>
    </source>
</reference>
<dbReference type="Gene3D" id="3.30.450.40">
    <property type="match status" value="1"/>
</dbReference>
<protein>
    <recommendedName>
        <fullName evidence="2">GAF domain-containing protein</fullName>
    </recommendedName>
</protein>
<evidence type="ECO:0000313" key="3">
    <source>
        <dbReference type="EMBL" id="EKU94407.1"/>
    </source>
</evidence>